<evidence type="ECO:0000256" key="8">
    <source>
        <dbReference type="ARBA" id="ARBA00023316"/>
    </source>
</evidence>
<evidence type="ECO:0000256" key="2">
    <source>
        <dbReference type="ARBA" id="ARBA00022676"/>
    </source>
</evidence>
<dbReference type="EC" id="2.4.1.32" evidence="11"/>
<dbReference type="CDD" id="cd06437">
    <property type="entry name" value="CESA_CaSu_A2"/>
    <property type="match status" value="1"/>
</dbReference>
<keyword evidence="4 13" id="KW-0812">Transmembrane</keyword>
<feature type="transmembrane region" description="Helical" evidence="13">
    <location>
        <begin position="60"/>
        <end position="86"/>
    </location>
</feature>
<dbReference type="GO" id="GO:0000139">
    <property type="term" value="C:Golgi membrane"/>
    <property type="evidence" value="ECO:0007669"/>
    <property type="project" value="UniProtKB-SubCell"/>
</dbReference>
<dbReference type="EMBL" id="JAMFTS010000005">
    <property type="protein sequence ID" value="KAJ4752826.1"/>
    <property type="molecule type" value="Genomic_DNA"/>
</dbReference>
<gene>
    <name evidence="15" type="ORF">LUZ62_087231</name>
</gene>
<dbReference type="GO" id="GO:0047259">
    <property type="term" value="F:glucomannan 4-beta-mannosyltransferase activity"/>
    <property type="evidence" value="ECO:0007669"/>
    <property type="project" value="UniProtKB-EC"/>
</dbReference>
<keyword evidence="16" id="KW-1185">Reference proteome</keyword>
<keyword evidence="7 13" id="KW-0472">Membrane</keyword>
<feature type="region of interest" description="Disordered" evidence="12">
    <location>
        <begin position="660"/>
        <end position="701"/>
    </location>
</feature>
<evidence type="ECO:0000256" key="9">
    <source>
        <dbReference type="ARBA" id="ARBA00051800"/>
    </source>
</evidence>
<evidence type="ECO:0000256" key="11">
    <source>
        <dbReference type="ARBA" id="ARBA00066505"/>
    </source>
</evidence>
<evidence type="ECO:0000256" key="5">
    <source>
        <dbReference type="ARBA" id="ARBA00022989"/>
    </source>
</evidence>
<evidence type="ECO:0000313" key="15">
    <source>
        <dbReference type="EMBL" id="KAJ4752826.1"/>
    </source>
</evidence>
<dbReference type="GO" id="GO:0071555">
    <property type="term" value="P:cell wall organization"/>
    <property type="evidence" value="ECO:0007669"/>
    <property type="project" value="UniProtKB-KW"/>
</dbReference>
<keyword evidence="2" id="KW-0328">Glycosyltransferase</keyword>
<protein>
    <recommendedName>
        <fullName evidence="11">glucomannan 4-beta-mannosyltransferase</fullName>
        <ecNumber evidence="11">2.4.1.32</ecNumber>
    </recommendedName>
</protein>
<evidence type="ECO:0000256" key="12">
    <source>
        <dbReference type="SAM" id="MobiDB-lite"/>
    </source>
</evidence>
<dbReference type="PANTHER" id="PTHR32044:SF21">
    <property type="entry name" value="GLUCOMANNAN 4-BETA-MANNOSYLTRANSFERASE 3-RELATED"/>
    <property type="match status" value="1"/>
</dbReference>
<evidence type="ECO:0000256" key="13">
    <source>
        <dbReference type="SAM" id="Phobius"/>
    </source>
</evidence>
<reference evidence="15" key="1">
    <citation type="submission" date="2022-08" db="EMBL/GenBank/DDBJ databases">
        <authorList>
            <person name="Marques A."/>
        </authorList>
    </citation>
    <scope>NUCLEOTIDE SEQUENCE</scope>
    <source>
        <strain evidence="15">RhyPub2mFocal</strain>
        <tissue evidence="15">Leaves</tissue>
    </source>
</reference>
<dbReference type="GO" id="GO:0051753">
    <property type="term" value="F:mannan synthase activity"/>
    <property type="evidence" value="ECO:0007669"/>
    <property type="project" value="TreeGrafter"/>
</dbReference>
<evidence type="ECO:0000256" key="6">
    <source>
        <dbReference type="ARBA" id="ARBA00023034"/>
    </source>
</evidence>
<dbReference type="FunFam" id="3.90.550.10:FF:000015">
    <property type="entry name" value="Glucomannan 4-beta-mannosyltransferase 9"/>
    <property type="match status" value="1"/>
</dbReference>
<feature type="compositionally biased region" description="Acidic residues" evidence="12">
    <location>
        <begin position="668"/>
        <end position="690"/>
    </location>
</feature>
<feature type="compositionally biased region" description="Gly residues" evidence="12">
    <location>
        <begin position="691"/>
        <end position="700"/>
    </location>
</feature>
<feature type="transmembrane region" description="Helical" evidence="13">
    <location>
        <begin position="416"/>
        <end position="443"/>
    </location>
</feature>
<comment type="similarity">
    <text evidence="10">Belongs to the glycosyltransferase 2 family. Plant cellulose synthase-like A subfamily.</text>
</comment>
<keyword evidence="5 13" id="KW-1133">Transmembrane helix</keyword>
<evidence type="ECO:0000313" key="16">
    <source>
        <dbReference type="Proteomes" id="UP001140206"/>
    </source>
</evidence>
<dbReference type="InterPro" id="IPR029044">
    <property type="entry name" value="Nucleotide-diphossugar_trans"/>
</dbReference>
<accession>A0AAV8CBX9</accession>
<evidence type="ECO:0000256" key="4">
    <source>
        <dbReference type="ARBA" id="ARBA00022692"/>
    </source>
</evidence>
<evidence type="ECO:0000256" key="10">
    <source>
        <dbReference type="ARBA" id="ARBA00060879"/>
    </source>
</evidence>
<feature type="domain" description="Glycosyltransferase 2-like" evidence="14">
    <location>
        <begin position="207"/>
        <end position="399"/>
    </location>
</feature>
<comment type="subcellular location">
    <subcellularLocation>
        <location evidence="1">Golgi apparatus membrane</location>
        <topology evidence="1">Multi-pass membrane protein</topology>
    </subcellularLocation>
</comment>
<comment type="catalytic activity">
    <reaction evidence="9">
        <text>GDP-mannose + (glucomannan)n = GDP + (glucomannan)n+1.</text>
        <dbReference type="EC" id="2.4.1.32"/>
    </reaction>
</comment>
<dbReference type="Pfam" id="PF13632">
    <property type="entry name" value="Glyco_trans_2_3"/>
    <property type="match status" value="1"/>
</dbReference>
<feature type="transmembrane region" description="Helical" evidence="13">
    <location>
        <begin position="375"/>
        <end position="404"/>
    </location>
</feature>
<comment type="caution">
    <text evidence="15">The sequence shown here is derived from an EMBL/GenBank/DDBJ whole genome shotgun (WGS) entry which is preliminary data.</text>
</comment>
<proteinExistence type="inferred from homology"/>
<dbReference type="Gene3D" id="3.90.550.10">
    <property type="entry name" value="Spore Coat Polysaccharide Biosynthesis Protein SpsA, Chain A"/>
    <property type="match status" value="1"/>
</dbReference>
<dbReference type="InterPro" id="IPR001173">
    <property type="entry name" value="Glyco_trans_2-like"/>
</dbReference>
<keyword evidence="3" id="KW-0808">Transferase</keyword>
<name>A0AAV8CBX9_9POAL</name>
<feature type="transmembrane region" description="Helical" evidence="13">
    <location>
        <begin position="797"/>
        <end position="815"/>
    </location>
</feature>
<dbReference type="SUPFAM" id="SSF53448">
    <property type="entry name" value="Nucleotide-diphospho-sugar transferases"/>
    <property type="match status" value="1"/>
</dbReference>
<evidence type="ECO:0000256" key="7">
    <source>
        <dbReference type="ARBA" id="ARBA00023136"/>
    </source>
</evidence>
<keyword evidence="8" id="KW-0961">Cell wall biogenesis/degradation</keyword>
<evidence type="ECO:0000259" key="14">
    <source>
        <dbReference type="Pfam" id="PF13632"/>
    </source>
</evidence>
<dbReference type="AlphaFoldDB" id="A0AAV8CBX9"/>
<sequence>MAGATPLTVTGAPFPILPLWLSAPFEATPTFFHSLQQQLDLFVNIVLLIRQNVVAPLLEIAVWICMVMSTMLVTEKLIMGAASLYSKLFRRRPHRRYKWVPMREDLEMGTMAYPTVLVQVPMFNERQVYKLSIGAACGLSWPSDRLIVQILDDSTDPEIKDLVELECKKWMKKGINVKYEIRDNRSGYKAGALKEGMTKDYVQDCEYVAIFDADFQPESDFLLQTIPFLVHNPQIALVQARWRFVNSNECLMTRVQEMSMDYHFKVEQESGSTMHSFFGFNGTAGVWRISAIEEAGGWKDRTTVEDMDLAVRAHLVGWKFVFVGSVHVKSELPSTFRAYRSQQYRWACGPANLFRKICFEIFKSKKLSMWRKLHLVYSFFVARRVFSHIVTFTFYCIVIPTSILVPEVSVPKLGVVYIPTTITILNSVGTPSSFHLIIFWIFFENVMSLHRMRATLSGVFEVGKVNEWIVTKKLGSSSKPAKTEESMKRTRPSIINRVLLAELGMSVYLFICATIDLKYGKNHYFFYIYPQAVAFFIMGLGPLGLVGTDDAVEHLQFSIQNPLIEISVAGGEHLAEGHAKAVLEEQAMAALDFGLEVGGKVLGKPADLGGDVEAHVVLEEVGLGVEVVGDAVGEEAGKAAEDGLDITEGEAEGVEEVKLGEEGGVEVGSEEEGGGGGDGDGEAAEEEEGGGELGGYGAGEEAGAAGDGFRDIMRKEVLKEAQGVVEWVRQEQRLGGEDARDLRRREARGEQQRVRVLQGAQRVPAQLRVEGQRPLGVDAHLLPQVLLQCIIMMMIPYYPTIIIAIRALALALGLGRRRRRMRRPRRQAKAQMHHHLPLGLSLSRNRRYPNPYLDRFFFLPRGLRYYYYIY</sequence>
<evidence type="ECO:0000256" key="1">
    <source>
        <dbReference type="ARBA" id="ARBA00004653"/>
    </source>
</evidence>
<keyword evidence="6" id="KW-0333">Golgi apparatus</keyword>
<dbReference type="PANTHER" id="PTHR32044">
    <property type="entry name" value="GLUCOMANNAN 4-BETA-MANNOSYLTRANSFERASE 9"/>
    <property type="match status" value="1"/>
</dbReference>
<evidence type="ECO:0000256" key="3">
    <source>
        <dbReference type="ARBA" id="ARBA00022679"/>
    </source>
</evidence>
<dbReference type="Proteomes" id="UP001140206">
    <property type="component" value="Chromosome 5"/>
</dbReference>
<organism evidence="15 16">
    <name type="scientific">Rhynchospora pubera</name>
    <dbReference type="NCBI Taxonomy" id="906938"/>
    <lineage>
        <taxon>Eukaryota</taxon>
        <taxon>Viridiplantae</taxon>
        <taxon>Streptophyta</taxon>
        <taxon>Embryophyta</taxon>
        <taxon>Tracheophyta</taxon>
        <taxon>Spermatophyta</taxon>
        <taxon>Magnoliopsida</taxon>
        <taxon>Liliopsida</taxon>
        <taxon>Poales</taxon>
        <taxon>Cyperaceae</taxon>
        <taxon>Cyperoideae</taxon>
        <taxon>Rhynchosporeae</taxon>
        <taxon>Rhynchospora</taxon>
    </lineage>
</organism>